<dbReference type="Gene3D" id="3.90.550.10">
    <property type="entry name" value="Spore Coat Polysaccharide Biosynthesis Protein SpsA, Chain A"/>
    <property type="match status" value="1"/>
</dbReference>
<evidence type="ECO:0000256" key="8">
    <source>
        <dbReference type="ARBA" id="ARBA00022695"/>
    </source>
</evidence>
<dbReference type="AlphaFoldDB" id="A0A1H9RJE6"/>
<feature type="region of interest" description="Pyrophosphorylase" evidence="20">
    <location>
        <begin position="1"/>
        <end position="245"/>
    </location>
</feature>
<comment type="similarity">
    <text evidence="5 20">In the N-terminal section; belongs to the N-acetylglucosamine-1-phosphate uridyltransferase family.</text>
</comment>
<comment type="cofactor">
    <cofactor evidence="20">
        <name>Mg(2+)</name>
        <dbReference type="ChEBI" id="CHEBI:18420"/>
    </cofactor>
    <text evidence="20">Binds 1 Mg(2+) ion per subunit.</text>
</comment>
<comment type="pathway">
    <text evidence="3 20">Nucleotide-sugar biosynthesis; UDP-N-acetyl-alpha-D-glucosamine biosynthesis; UDP-N-acetyl-alpha-D-glucosamine from N-acetyl-alpha-D-glucosamine 1-phosphate: step 1/1.</text>
</comment>
<reference evidence="22 23" key="1">
    <citation type="submission" date="2016-10" db="EMBL/GenBank/DDBJ databases">
        <authorList>
            <person name="de Groot N.N."/>
        </authorList>
    </citation>
    <scope>NUCLEOTIDE SEQUENCE [LARGE SCALE GENOMIC DNA]</scope>
    <source>
        <strain evidence="22 23">DSM 16859</strain>
    </source>
</reference>
<dbReference type="CDD" id="cd02540">
    <property type="entry name" value="GT2_GlmU_N_bac"/>
    <property type="match status" value="1"/>
</dbReference>
<feature type="binding site" evidence="20">
    <location>
        <position position="395"/>
    </location>
    <ligand>
        <name>acetyl-CoA</name>
        <dbReference type="ChEBI" id="CHEBI:57288"/>
    </ligand>
</feature>
<feature type="active site" description="Proton acceptor" evidence="20">
    <location>
        <position position="378"/>
    </location>
</feature>
<evidence type="ECO:0000256" key="19">
    <source>
        <dbReference type="ARBA" id="ARBA00049628"/>
    </source>
</evidence>
<feature type="binding site" evidence="20">
    <location>
        <position position="366"/>
    </location>
    <ligand>
        <name>UDP-N-acetyl-alpha-D-glucosamine</name>
        <dbReference type="ChEBI" id="CHEBI:57705"/>
    </ligand>
</feature>
<feature type="region of interest" description="N-acetyltransferase" evidence="20">
    <location>
        <begin position="267"/>
        <end position="505"/>
    </location>
</feature>
<evidence type="ECO:0000256" key="1">
    <source>
        <dbReference type="ARBA" id="ARBA00004496"/>
    </source>
</evidence>
<dbReference type="GO" id="GO:0071555">
    <property type="term" value="P:cell wall organization"/>
    <property type="evidence" value="ECO:0007669"/>
    <property type="project" value="UniProtKB-KW"/>
</dbReference>
<dbReference type="Pfam" id="PF00132">
    <property type="entry name" value="Hexapep"/>
    <property type="match status" value="1"/>
</dbReference>
<dbReference type="Pfam" id="PF00483">
    <property type="entry name" value="NTP_transferase"/>
    <property type="match status" value="1"/>
</dbReference>
<dbReference type="GO" id="GO:0005737">
    <property type="term" value="C:cytoplasm"/>
    <property type="evidence" value="ECO:0007669"/>
    <property type="project" value="UniProtKB-SubCell"/>
</dbReference>
<feature type="binding site" evidence="20">
    <location>
        <position position="119"/>
    </location>
    <ligand>
        <name>Mg(2+)</name>
        <dbReference type="ChEBI" id="CHEBI:18420"/>
    </ligand>
</feature>
<protein>
    <recommendedName>
        <fullName evidence="20">Bifunctional protein GlmU</fullName>
    </recommendedName>
    <domain>
        <recommendedName>
            <fullName evidence="20">UDP-N-acetylglucosamine pyrophosphorylase</fullName>
            <ecNumber evidence="20">2.7.7.23</ecNumber>
        </recommendedName>
        <alternativeName>
            <fullName evidence="20">N-acetylglucosamine-1-phosphate uridyltransferase</fullName>
        </alternativeName>
    </domain>
    <domain>
        <recommendedName>
            <fullName evidence="20">Glucosamine-1-phosphate N-acetyltransferase</fullName>
            <ecNumber evidence="20">2.3.1.157</ecNumber>
        </recommendedName>
    </domain>
</protein>
<feature type="binding site" evidence="20">
    <location>
        <position position="170"/>
    </location>
    <ligand>
        <name>UDP-N-acetyl-alpha-D-glucosamine</name>
        <dbReference type="ChEBI" id="CHEBI:57705"/>
    </ligand>
</feature>
<dbReference type="STRING" id="64702.SAMN05443377_10775"/>
<comment type="caution">
    <text evidence="20">Lacks conserved residue(s) required for the propagation of feature annotation.</text>
</comment>
<dbReference type="SUPFAM" id="SSF51161">
    <property type="entry name" value="Trimeric LpxA-like enzymes"/>
    <property type="match status" value="1"/>
</dbReference>
<evidence type="ECO:0000256" key="10">
    <source>
        <dbReference type="ARBA" id="ARBA00022737"/>
    </source>
</evidence>
<feature type="binding site" evidence="20">
    <location>
        <position position="243"/>
    </location>
    <ligand>
        <name>UDP-N-acetyl-alpha-D-glucosamine</name>
        <dbReference type="ChEBI" id="CHEBI:57705"/>
    </ligand>
</feature>
<gene>
    <name evidence="20" type="primary">glmU</name>
    <name evidence="22" type="ORF">SAMN05443377_10775</name>
</gene>
<evidence type="ECO:0000256" key="4">
    <source>
        <dbReference type="ARBA" id="ARBA00007707"/>
    </source>
</evidence>
<dbReference type="InterPro" id="IPR029044">
    <property type="entry name" value="Nucleotide-diphossugar_trans"/>
</dbReference>
<dbReference type="Gene3D" id="2.160.10.10">
    <property type="entry name" value="Hexapeptide repeat proteins"/>
    <property type="match status" value="1"/>
</dbReference>
<dbReference type="NCBIfam" id="TIGR01173">
    <property type="entry name" value="glmU"/>
    <property type="match status" value="1"/>
</dbReference>
<feature type="binding site" evidence="20">
    <location>
        <position position="35"/>
    </location>
    <ligand>
        <name>UDP-N-acetyl-alpha-D-glucosamine</name>
        <dbReference type="ChEBI" id="CHEBI:57705"/>
    </ligand>
</feature>
<evidence type="ECO:0000313" key="22">
    <source>
        <dbReference type="EMBL" id="SER72153.1"/>
    </source>
</evidence>
<feature type="binding site" evidence="20">
    <location>
        <position position="185"/>
    </location>
    <ligand>
        <name>UDP-N-acetyl-alpha-D-glucosamine</name>
        <dbReference type="ChEBI" id="CHEBI:57705"/>
    </ligand>
</feature>
<dbReference type="InterPro" id="IPR018357">
    <property type="entry name" value="Hexapep_transf_CS"/>
</dbReference>
<dbReference type="SUPFAM" id="SSF53448">
    <property type="entry name" value="Nucleotide-diphospho-sugar transferases"/>
    <property type="match status" value="1"/>
</dbReference>
<dbReference type="InterPro" id="IPR005835">
    <property type="entry name" value="NTP_transferase_dom"/>
</dbReference>
<evidence type="ECO:0000256" key="3">
    <source>
        <dbReference type="ARBA" id="ARBA00005208"/>
    </source>
</evidence>
<evidence type="ECO:0000256" key="16">
    <source>
        <dbReference type="ARBA" id="ARBA00023316"/>
    </source>
</evidence>
<evidence type="ECO:0000256" key="6">
    <source>
        <dbReference type="ARBA" id="ARBA00022490"/>
    </source>
</evidence>
<dbReference type="UniPathway" id="UPA00973"/>
<dbReference type="RefSeq" id="WP_281245638.1">
    <property type="nucleotide sequence ID" value="NZ_FOGZ01000007.1"/>
</dbReference>
<dbReference type="EC" id="2.7.7.23" evidence="20"/>
<dbReference type="InterPro" id="IPR005882">
    <property type="entry name" value="Bifunctional_GlmU"/>
</dbReference>
<evidence type="ECO:0000256" key="5">
    <source>
        <dbReference type="ARBA" id="ARBA00007947"/>
    </source>
</evidence>
<organism evidence="22 23">
    <name type="scientific">Propionibacterium cyclohexanicum</name>
    <dbReference type="NCBI Taxonomy" id="64702"/>
    <lineage>
        <taxon>Bacteria</taxon>
        <taxon>Bacillati</taxon>
        <taxon>Actinomycetota</taxon>
        <taxon>Actinomycetes</taxon>
        <taxon>Propionibacteriales</taxon>
        <taxon>Propionibacteriaceae</taxon>
        <taxon>Propionibacterium</taxon>
    </lineage>
</organism>
<dbReference type="GO" id="GO:0009245">
    <property type="term" value="P:lipid A biosynthetic process"/>
    <property type="evidence" value="ECO:0007669"/>
    <property type="project" value="UniProtKB-UniRule"/>
</dbReference>
<dbReference type="HAMAP" id="MF_01631">
    <property type="entry name" value="GlmU"/>
    <property type="match status" value="1"/>
</dbReference>
<dbReference type="EMBL" id="FOGZ01000007">
    <property type="protein sequence ID" value="SER72153.1"/>
    <property type="molecule type" value="Genomic_DNA"/>
</dbReference>
<dbReference type="GO" id="GO:0000902">
    <property type="term" value="P:cell morphogenesis"/>
    <property type="evidence" value="ECO:0007669"/>
    <property type="project" value="UniProtKB-UniRule"/>
</dbReference>
<evidence type="ECO:0000256" key="7">
    <source>
        <dbReference type="ARBA" id="ARBA00022679"/>
    </source>
</evidence>
<comment type="subunit">
    <text evidence="20">Homotrimer.</text>
</comment>
<feature type="binding site" evidence="20">
    <location>
        <begin position="401"/>
        <end position="402"/>
    </location>
    <ligand>
        <name>acetyl-CoA</name>
        <dbReference type="ChEBI" id="CHEBI:57288"/>
    </ligand>
</feature>
<evidence type="ECO:0000256" key="20">
    <source>
        <dbReference type="HAMAP-Rule" id="MF_01631"/>
    </source>
</evidence>
<dbReference type="InterPro" id="IPR011004">
    <property type="entry name" value="Trimer_LpxA-like_sf"/>
</dbReference>
<feature type="binding site" evidence="20">
    <location>
        <position position="348"/>
    </location>
    <ligand>
        <name>UDP-N-acetyl-alpha-D-glucosamine</name>
        <dbReference type="ChEBI" id="CHEBI:57705"/>
    </ligand>
</feature>
<sequence length="505" mass="53255">MSTSTEDLDPGAADVSAVIVLAAGHGTRMKSTTSKLLHKVAGKSMLSYAVQAAKALSPQHLVVVVGHGREQVQAHLGEIAPEATIAVQEEQLGTGHAVRCGLGALPPQVRGTVVVTYADVPLLSGETLGELVRTHARQANAVTVLTAELDDPTGYGRIVRDHGRVLRIVEHKDATPAEREIGEVNSGIYVFDSELLREGLAQIGRDNSQRELYLTDVVEYANRIGRGVGAFQTTDAWQTMGVNDRLQLSRMNAEVNRRICEKWMLEGVTIADPASTWIEDDVTLQPDVTLLPCTQLLGATSVAAGAVIGPDTTLKDVEVGAGARVLRTHGELSVIGPNTDVGPWARLRPGTELGEHGKIGTFVETKNAKIGARSKVPHLSYCGDAILGEAVNIGAGTIFANYDGKHKSTSHLGDDVFIGSNSVLVAPVDIASGAFVAAGSTVTEDIPAGALAVARGRLHISEGWVHRRRPGTGADVAALHDKGAIHPAVQASREILDAERGPGHH</sequence>
<evidence type="ECO:0000256" key="12">
    <source>
        <dbReference type="ARBA" id="ARBA00022960"/>
    </source>
</evidence>
<feature type="binding site" evidence="20">
    <location>
        <position position="392"/>
    </location>
    <ligand>
        <name>UDP-N-acetyl-alpha-D-glucosamine</name>
        <dbReference type="ChEBI" id="CHEBI:57705"/>
    </ligand>
</feature>
<name>A0A1H9RJE6_9ACTN</name>
<dbReference type="InterPro" id="IPR038009">
    <property type="entry name" value="GlmU_C_LbH"/>
</dbReference>
<feature type="binding site" evidence="20">
    <location>
        <position position="156"/>
    </location>
    <ligand>
        <name>UDP-N-acetyl-alpha-D-glucosamine</name>
        <dbReference type="ChEBI" id="CHEBI:57705"/>
    </ligand>
</feature>
<dbReference type="GO" id="GO:0008360">
    <property type="term" value="P:regulation of cell shape"/>
    <property type="evidence" value="ECO:0007669"/>
    <property type="project" value="UniProtKB-KW"/>
</dbReference>
<keyword evidence="9 20" id="KW-0479">Metal-binding</keyword>
<dbReference type="GO" id="GO:0006048">
    <property type="term" value="P:UDP-N-acetylglucosamine biosynthetic process"/>
    <property type="evidence" value="ECO:0007669"/>
    <property type="project" value="UniProtKB-UniPathway"/>
</dbReference>
<keyword evidence="12 20" id="KW-0133">Cell shape</keyword>
<dbReference type="GO" id="GO:0009252">
    <property type="term" value="P:peptidoglycan biosynthetic process"/>
    <property type="evidence" value="ECO:0007669"/>
    <property type="project" value="UniProtKB-UniRule"/>
</dbReference>
<dbReference type="CDD" id="cd03353">
    <property type="entry name" value="LbH_GlmU_C"/>
    <property type="match status" value="1"/>
</dbReference>
<comment type="catalytic activity">
    <reaction evidence="18 20">
        <text>N-acetyl-alpha-D-glucosamine 1-phosphate + UTP + H(+) = UDP-N-acetyl-alpha-D-glucosamine + diphosphate</text>
        <dbReference type="Rhea" id="RHEA:13509"/>
        <dbReference type="ChEBI" id="CHEBI:15378"/>
        <dbReference type="ChEBI" id="CHEBI:33019"/>
        <dbReference type="ChEBI" id="CHEBI:46398"/>
        <dbReference type="ChEBI" id="CHEBI:57705"/>
        <dbReference type="ChEBI" id="CHEBI:57776"/>
        <dbReference type="EC" id="2.7.7.23"/>
    </reaction>
</comment>
<feature type="binding site" evidence="20">
    <location>
        <position position="381"/>
    </location>
    <ligand>
        <name>UDP-N-acetyl-alpha-D-glucosamine</name>
        <dbReference type="ChEBI" id="CHEBI:57705"/>
    </ligand>
</feature>
<evidence type="ECO:0000259" key="21">
    <source>
        <dbReference type="Pfam" id="PF00483"/>
    </source>
</evidence>
<dbReference type="EC" id="2.3.1.157" evidence="20"/>
<feature type="binding site" evidence="20">
    <location>
        <position position="438"/>
    </location>
    <ligand>
        <name>acetyl-CoA</name>
        <dbReference type="ChEBI" id="CHEBI:57288"/>
    </ligand>
</feature>
<comment type="subcellular location">
    <subcellularLocation>
        <location evidence="1 20">Cytoplasm</location>
    </subcellularLocation>
</comment>
<feature type="domain" description="Nucleotidyl transferase" evidence="21">
    <location>
        <begin position="18"/>
        <end position="242"/>
    </location>
</feature>
<comment type="catalytic activity">
    <reaction evidence="17 20">
        <text>alpha-D-glucosamine 1-phosphate + acetyl-CoA = N-acetyl-alpha-D-glucosamine 1-phosphate + CoA + H(+)</text>
        <dbReference type="Rhea" id="RHEA:13725"/>
        <dbReference type="ChEBI" id="CHEBI:15378"/>
        <dbReference type="ChEBI" id="CHEBI:57287"/>
        <dbReference type="ChEBI" id="CHEBI:57288"/>
        <dbReference type="ChEBI" id="CHEBI:57776"/>
        <dbReference type="ChEBI" id="CHEBI:58516"/>
        <dbReference type="EC" id="2.3.1.157"/>
    </reaction>
</comment>
<keyword evidence="14 20" id="KW-0511">Multifunctional enzyme</keyword>
<dbReference type="GO" id="GO:0019134">
    <property type="term" value="F:glucosamine-1-phosphate N-acetyltransferase activity"/>
    <property type="evidence" value="ECO:0007669"/>
    <property type="project" value="UniProtKB-UniRule"/>
</dbReference>
<comment type="function">
    <text evidence="19 20">Catalyzes the last two sequential reactions in the de novo biosynthetic pathway for UDP-N-acetylglucosamine (UDP-GlcNAc). The C-terminal domain catalyzes the transfer of acetyl group from acetyl coenzyme A to glucosamine-1-phosphate (GlcN-1-P) to produce N-acetylglucosamine-1-phosphate (GlcNAc-1-P), which is converted into UDP-GlcNAc by the transfer of uridine 5-monophosphate (from uridine 5-triphosphate), a reaction catalyzed by the N-terminal domain.</text>
</comment>
<evidence type="ECO:0000256" key="2">
    <source>
        <dbReference type="ARBA" id="ARBA00005166"/>
    </source>
</evidence>
<dbReference type="GO" id="GO:0003977">
    <property type="term" value="F:UDP-N-acetylglucosamine diphosphorylase activity"/>
    <property type="evidence" value="ECO:0007669"/>
    <property type="project" value="UniProtKB-UniRule"/>
</dbReference>
<dbReference type="GO" id="GO:0016020">
    <property type="term" value="C:membrane"/>
    <property type="evidence" value="ECO:0007669"/>
    <property type="project" value="GOC"/>
</dbReference>
<comment type="pathway">
    <text evidence="2 20">Nucleotide-sugar biosynthesis; UDP-N-acetyl-alpha-D-glucosamine biosynthesis; N-acetyl-alpha-D-glucosamine 1-phosphate from alpha-D-glucosamine 6-phosphate (route II): step 2/2.</text>
</comment>
<evidence type="ECO:0000256" key="18">
    <source>
        <dbReference type="ARBA" id="ARBA00048493"/>
    </source>
</evidence>
<comment type="similarity">
    <text evidence="4 20">In the C-terminal section; belongs to the transferase hexapeptide repeat family.</text>
</comment>
<keyword evidence="11 20" id="KW-0460">Magnesium</keyword>
<evidence type="ECO:0000256" key="17">
    <source>
        <dbReference type="ARBA" id="ARBA00048247"/>
    </source>
</evidence>
<dbReference type="PANTHER" id="PTHR43584">
    <property type="entry name" value="NUCLEOTIDYL TRANSFERASE"/>
    <property type="match status" value="1"/>
</dbReference>
<evidence type="ECO:0000256" key="11">
    <source>
        <dbReference type="ARBA" id="ARBA00022842"/>
    </source>
</evidence>
<keyword evidence="13 20" id="KW-0573">Peptidoglycan synthesis</keyword>
<feature type="binding site" evidence="20">
    <location>
        <position position="243"/>
    </location>
    <ligand>
        <name>Mg(2+)</name>
        <dbReference type="ChEBI" id="CHEBI:18420"/>
    </ligand>
</feature>
<dbReference type="NCBIfam" id="NF010932">
    <property type="entry name" value="PRK14352.1"/>
    <property type="match status" value="1"/>
</dbReference>
<evidence type="ECO:0000256" key="13">
    <source>
        <dbReference type="ARBA" id="ARBA00022984"/>
    </source>
</evidence>
<accession>A0A1H9RJE6</accession>
<dbReference type="UniPathway" id="UPA00113">
    <property type="reaction ID" value="UER00532"/>
</dbReference>
<feature type="region of interest" description="Linker" evidence="20">
    <location>
        <begin position="246"/>
        <end position="266"/>
    </location>
</feature>
<dbReference type="InterPro" id="IPR050065">
    <property type="entry name" value="GlmU-like"/>
</dbReference>
<evidence type="ECO:0000256" key="14">
    <source>
        <dbReference type="ARBA" id="ARBA00023268"/>
    </source>
</evidence>
<evidence type="ECO:0000313" key="23">
    <source>
        <dbReference type="Proteomes" id="UP000198815"/>
    </source>
</evidence>
<evidence type="ECO:0000256" key="15">
    <source>
        <dbReference type="ARBA" id="ARBA00023315"/>
    </source>
</evidence>
<keyword evidence="6 20" id="KW-0963">Cytoplasm</keyword>
<proteinExistence type="inferred from homology"/>
<dbReference type="GO" id="GO:0000287">
    <property type="term" value="F:magnesium ion binding"/>
    <property type="evidence" value="ECO:0007669"/>
    <property type="project" value="UniProtKB-UniRule"/>
</dbReference>
<feature type="binding site" evidence="20">
    <location>
        <begin position="93"/>
        <end position="94"/>
    </location>
    <ligand>
        <name>UDP-N-acetyl-alpha-D-glucosamine</name>
        <dbReference type="ChEBI" id="CHEBI:57705"/>
    </ligand>
</feature>
<keyword evidence="8 20" id="KW-0548">Nucleotidyltransferase</keyword>
<feature type="binding site" evidence="20">
    <location>
        <position position="88"/>
    </location>
    <ligand>
        <name>UDP-N-acetyl-alpha-D-glucosamine</name>
        <dbReference type="ChEBI" id="CHEBI:57705"/>
    </ligand>
</feature>
<dbReference type="PROSITE" id="PS00101">
    <property type="entry name" value="HEXAPEP_TRANSFERASES"/>
    <property type="match status" value="1"/>
</dbReference>
<feature type="binding site" evidence="20">
    <location>
        <position position="420"/>
    </location>
    <ligand>
        <name>acetyl-CoA</name>
        <dbReference type="ChEBI" id="CHEBI:57288"/>
    </ligand>
</feature>
<keyword evidence="23" id="KW-1185">Reference proteome</keyword>
<evidence type="ECO:0000256" key="9">
    <source>
        <dbReference type="ARBA" id="ARBA00022723"/>
    </source>
</evidence>
<keyword evidence="7 20" id="KW-0808">Transferase</keyword>
<keyword evidence="10 20" id="KW-0677">Repeat</keyword>
<keyword evidence="16 20" id="KW-0961">Cell wall biogenesis/degradation</keyword>
<comment type="pathway">
    <text evidence="20">Bacterial outer membrane biogenesis; LPS lipid A biosynthesis.</text>
</comment>
<keyword evidence="15 20" id="KW-0012">Acyltransferase</keyword>
<dbReference type="PANTHER" id="PTHR43584:SF3">
    <property type="entry name" value="BIFUNCTIONAL PROTEIN GLMU"/>
    <property type="match status" value="1"/>
</dbReference>
<dbReference type="Proteomes" id="UP000198815">
    <property type="component" value="Unassembled WGS sequence"/>
</dbReference>
<dbReference type="InterPro" id="IPR001451">
    <property type="entry name" value="Hexapep"/>
</dbReference>
<feature type="binding site" evidence="20">
    <location>
        <position position="455"/>
    </location>
    <ligand>
        <name>acetyl-CoA</name>
        <dbReference type="ChEBI" id="CHEBI:57288"/>
    </ligand>
</feature>
<feature type="binding site" evidence="20">
    <location>
        <begin position="21"/>
        <end position="24"/>
    </location>
    <ligand>
        <name>UDP-N-acetyl-alpha-D-glucosamine</name>
        <dbReference type="ChEBI" id="CHEBI:57705"/>
    </ligand>
</feature>